<evidence type="ECO:0000256" key="1">
    <source>
        <dbReference type="SAM" id="MobiDB-lite"/>
    </source>
</evidence>
<organism evidence="2 3">
    <name type="scientific">Pseudanabaena galeata UHCC 0370</name>
    <dbReference type="NCBI Taxonomy" id="3110310"/>
    <lineage>
        <taxon>Bacteria</taxon>
        <taxon>Bacillati</taxon>
        <taxon>Cyanobacteriota</taxon>
        <taxon>Cyanophyceae</taxon>
        <taxon>Pseudanabaenales</taxon>
        <taxon>Pseudanabaenaceae</taxon>
        <taxon>Pseudanabaena</taxon>
    </lineage>
</organism>
<feature type="region of interest" description="Disordered" evidence="1">
    <location>
        <begin position="24"/>
        <end position="51"/>
    </location>
</feature>
<proteinExistence type="predicted"/>
<evidence type="ECO:0000313" key="2">
    <source>
        <dbReference type="EMBL" id="MEA5478743.1"/>
    </source>
</evidence>
<name>A0ABU5TL61_9CYAN</name>
<dbReference type="Proteomes" id="UP001301388">
    <property type="component" value="Unassembled WGS sequence"/>
</dbReference>
<reference evidence="2 3" key="1">
    <citation type="submission" date="2023-12" db="EMBL/GenBank/DDBJ databases">
        <title>Baltic Sea Cyanobacteria.</title>
        <authorList>
            <person name="Delbaje E."/>
            <person name="Fewer D.P."/>
            <person name="Shishido T.K."/>
        </authorList>
    </citation>
    <scope>NUCLEOTIDE SEQUENCE [LARGE SCALE GENOMIC DNA]</scope>
    <source>
        <strain evidence="2 3">UHCC 0370</strain>
    </source>
</reference>
<protein>
    <submittedName>
        <fullName evidence="2">Uncharacterized protein</fullName>
    </submittedName>
</protein>
<accession>A0ABU5TL61</accession>
<dbReference type="EMBL" id="JAYGIE010000078">
    <property type="protein sequence ID" value="MEA5478743.1"/>
    <property type="molecule type" value="Genomic_DNA"/>
</dbReference>
<keyword evidence="3" id="KW-1185">Reference proteome</keyword>
<gene>
    <name evidence="2" type="ORF">VB774_14040</name>
</gene>
<evidence type="ECO:0000313" key="3">
    <source>
        <dbReference type="Proteomes" id="UP001301388"/>
    </source>
</evidence>
<comment type="caution">
    <text evidence="2">The sequence shown here is derived from an EMBL/GenBank/DDBJ whole genome shotgun (WGS) entry which is preliminary data.</text>
</comment>
<dbReference type="RefSeq" id="WP_323262158.1">
    <property type="nucleotide sequence ID" value="NZ_JAYGIE010000078.1"/>
</dbReference>
<sequence length="85" mass="9338">MYFINAISPTTHLKKTIAQSITKNAIAQSPKKKHDRLTTHKNAIAQPPTKNTIAQFPQKSPIAQSSPHKNAIAKIASKMLLFGSF</sequence>